<keyword evidence="1" id="KW-0472">Membrane</keyword>
<dbReference type="PRINTS" id="PR00625">
    <property type="entry name" value="JDOMAIN"/>
</dbReference>
<dbReference type="PANTHER" id="PTHR44873">
    <property type="entry name" value="DNAJ HOMOLOG SUBFAMILY C MEMBER 30, MITOCHONDRIAL"/>
    <property type="match status" value="1"/>
</dbReference>
<dbReference type="PROSITE" id="PS00636">
    <property type="entry name" value="DNAJ_1"/>
    <property type="match status" value="1"/>
</dbReference>
<evidence type="ECO:0000256" key="1">
    <source>
        <dbReference type="SAM" id="Phobius"/>
    </source>
</evidence>
<dbReference type="AlphaFoldDB" id="A0A067R0M0"/>
<dbReference type="SMART" id="SM00271">
    <property type="entry name" value="DnaJ"/>
    <property type="match status" value="1"/>
</dbReference>
<dbReference type="InterPro" id="IPR018253">
    <property type="entry name" value="DnaJ_domain_CS"/>
</dbReference>
<dbReference type="EMBL" id="KK852802">
    <property type="protein sequence ID" value="KDR16290.1"/>
    <property type="molecule type" value="Genomic_DNA"/>
</dbReference>
<dbReference type="SUPFAM" id="SSF46565">
    <property type="entry name" value="Chaperone J-domain"/>
    <property type="match status" value="1"/>
</dbReference>
<feature type="domain" description="J" evidence="2">
    <location>
        <begin position="28"/>
        <end position="93"/>
    </location>
</feature>
<dbReference type="eggNOG" id="KOG0714">
    <property type="taxonomic scope" value="Eukaryota"/>
</dbReference>
<keyword evidence="4" id="KW-1185">Reference proteome</keyword>
<evidence type="ECO:0000259" key="2">
    <source>
        <dbReference type="PROSITE" id="PS50076"/>
    </source>
</evidence>
<feature type="transmembrane region" description="Helical" evidence="1">
    <location>
        <begin position="174"/>
        <end position="196"/>
    </location>
</feature>
<dbReference type="STRING" id="136037.A0A067R0M0"/>
<dbReference type="PROSITE" id="PS50076">
    <property type="entry name" value="DNAJ_2"/>
    <property type="match status" value="1"/>
</dbReference>
<dbReference type="Gene3D" id="1.10.287.110">
    <property type="entry name" value="DnaJ domain"/>
    <property type="match status" value="1"/>
</dbReference>
<reference evidence="3 4" key="1">
    <citation type="journal article" date="2014" name="Nat. Commun.">
        <title>Molecular traces of alternative social organization in a termite genome.</title>
        <authorList>
            <person name="Terrapon N."/>
            <person name="Li C."/>
            <person name="Robertson H.M."/>
            <person name="Ji L."/>
            <person name="Meng X."/>
            <person name="Booth W."/>
            <person name="Chen Z."/>
            <person name="Childers C.P."/>
            <person name="Glastad K.M."/>
            <person name="Gokhale K."/>
            <person name="Gowin J."/>
            <person name="Gronenberg W."/>
            <person name="Hermansen R.A."/>
            <person name="Hu H."/>
            <person name="Hunt B.G."/>
            <person name="Huylmans A.K."/>
            <person name="Khalil S.M."/>
            <person name="Mitchell R.D."/>
            <person name="Munoz-Torres M.C."/>
            <person name="Mustard J.A."/>
            <person name="Pan H."/>
            <person name="Reese J.T."/>
            <person name="Scharf M.E."/>
            <person name="Sun F."/>
            <person name="Vogel H."/>
            <person name="Xiao J."/>
            <person name="Yang W."/>
            <person name="Yang Z."/>
            <person name="Yang Z."/>
            <person name="Zhou J."/>
            <person name="Zhu J."/>
            <person name="Brent C.S."/>
            <person name="Elsik C.G."/>
            <person name="Goodisman M.A."/>
            <person name="Liberles D.A."/>
            <person name="Roe R.M."/>
            <person name="Vargo E.L."/>
            <person name="Vilcinskas A."/>
            <person name="Wang J."/>
            <person name="Bornberg-Bauer E."/>
            <person name="Korb J."/>
            <person name="Zhang G."/>
            <person name="Liebig J."/>
        </authorList>
    </citation>
    <scope>NUCLEOTIDE SEQUENCE [LARGE SCALE GENOMIC DNA]</scope>
    <source>
        <tissue evidence="3">Whole organism</tissue>
    </source>
</reference>
<dbReference type="InterPro" id="IPR001623">
    <property type="entry name" value="DnaJ_domain"/>
</dbReference>
<keyword evidence="1" id="KW-0812">Transmembrane</keyword>
<name>A0A067R0M0_ZOONE</name>
<keyword evidence="1" id="KW-1133">Transmembrane helix</keyword>
<sequence length="224" mass="26041">MMPLNYIFRVSPFRLIKCFSVSAAYSKSHYDSLGLSPHATQADIKSAYYKMSMEFHPDKNKGSDEAAQKFRAISDAYEVLGNLKLRKLYDKGILHTAGPQFTQHAEETTQDDPELRFYRSREHRSRAPPPTGKTSIYDFDEWTRMHYGKVFARREAAKARHESDVRRRILDRQLFYTEMSVLGTFVTIIFLTFTYIKIVNYDVVKDENVENRNTHPPKPLSAAK</sequence>
<evidence type="ECO:0000313" key="3">
    <source>
        <dbReference type="EMBL" id="KDR16290.1"/>
    </source>
</evidence>
<evidence type="ECO:0000313" key="4">
    <source>
        <dbReference type="Proteomes" id="UP000027135"/>
    </source>
</evidence>
<dbReference type="Proteomes" id="UP000027135">
    <property type="component" value="Unassembled WGS sequence"/>
</dbReference>
<dbReference type="Pfam" id="PF00226">
    <property type="entry name" value="DnaJ"/>
    <property type="match status" value="1"/>
</dbReference>
<protein>
    <submittedName>
        <fullName evidence="3">DnaJ-like protein subfamily C member 30</fullName>
    </submittedName>
</protein>
<proteinExistence type="predicted"/>
<organism evidence="3 4">
    <name type="scientific">Zootermopsis nevadensis</name>
    <name type="common">Dampwood termite</name>
    <dbReference type="NCBI Taxonomy" id="136037"/>
    <lineage>
        <taxon>Eukaryota</taxon>
        <taxon>Metazoa</taxon>
        <taxon>Ecdysozoa</taxon>
        <taxon>Arthropoda</taxon>
        <taxon>Hexapoda</taxon>
        <taxon>Insecta</taxon>
        <taxon>Pterygota</taxon>
        <taxon>Neoptera</taxon>
        <taxon>Polyneoptera</taxon>
        <taxon>Dictyoptera</taxon>
        <taxon>Blattodea</taxon>
        <taxon>Blattoidea</taxon>
        <taxon>Termitoidae</taxon>
        <taxon>Termopsidae</taxon>
        <taxon>Zootermopsis</taxon>
    </lineage>
</organism>
<dbReference type="CDD" id="cd06257">
    <property type="entry name" value="DnaJ"/>
    <property type="match status" value="1"/>
</dbReference>
<dbReference type="OMA" id="TEAHYHE"/>
<accession>A0A067R0M0</accession>
<dbReference type="InterPro" id="IPR053025">
    <property type="entry name" value="Mito_ATP_Synthase-Asso"/>
</dbReference>
<dbReference type="InterPro" id="IPR036869">
    <property type="entry name" value="J_dom_sf"/>
</dbReference>
<dbReference type="FunCoup" id="A0A067R0M0">
    <property type="interactions" value="670"/>
</dbReference>
<dbReference type="PANTHER" id="PTHR44873:SF1">
    <property type="entry name" value="DNAJ HOMOLOG SUBFAMILY C MEMBER 30, MITOCHONDRIAL"/>
    <property type="match status" value="1"/>
</dbReference>
<gene>
    <name evidence="3" type="ORF">L798_10231</name>
</gene>
<dbReference type="InParanoid" id="A0A067R0M0"/>